<comment type="caution">
    <text evidence="3">The sequence shown here is derived from an EMBL/GenBank/DDBJ whole genome shotgun (WGS) entry which is preliminary data.</text>
</comment>
<dbReference type="PROSITE" id="PS51841">
    <property type="entry name" value="LTD"/>
    <property type="match status" value="1"/>
</dbReference>
<name>A0A368VKY7_9BACL</name>
<feature type="signal peptide" evidence="1">
    <location>
        <begin position="1"/>
        <end position="28"/>
    </location>
</feature>
<gene>
    <name evidence="3" type="ORF">DFP97_11827</name>
</gene>
<keyword evidence="1" id="KW-0732">Signal</keyword>
<dbReference type="Gene3D" id="2.60.40.1080">
    <property type="match status" value="1"/>
</dbReference>
<dbReference type="Proteomes" id="UP000252415">
    <property type="component" value="Unassembled WGS sequence"/>
</dbReference>
<evidence type="ECO:0000256" key="1">
    <source>
        <dbReference type="SAM" id="SignalP"/>
    </source>
</evidence>
<sequence>MKASYPMLRVFLASALSFSVLFSSFSYAPQAHAEGPNDPAPEILHVGTANGKKVLFDNTHGQTAGAADWVIDGAFSDFGNALANEGYDVKELRKSTPIVLSDLSAYDVFVVGEANIPYKTSEQAAMLQYVQNGGSIFFIADHYNADRNKNRWDSSEVFNGYRRGAWENPALGMSTEESSSAAMSGVASSDWLAANFGVRFRYNAIGDVTANQIVAPSQAFNITAGVSTVAMHAGSTLAIIDPNKAKGIVYLPATTAKWSNAVDQGVYAGGGTAEGPYAAISKVGAGKAAFIGDSSPVEDATPKYKREETGGTKTTYAGFSEQNDATLLVNTVNWLSTKESYTSLNQVSGLTLDQATPLLAMENPQTSTEPQSEPWAAPAAGYKWYDPSTFKAGSYGYGTTGGGSGGGGTSGIFFSEYIEGSSYNKAVEIYNGTGTSVDLTGYSVSLSNTGTAINLSGTLSNGDVYVIANSSASAGILSKADLQSSNLSFNGDDSVTLIKNGTSLDAIGTAGTSFGTDKTLVRKGTITSGTTTYNASQWDAYAIDTISNLGSHTVTASNQPPVVANPIANQSAAAGGSAIIIDATNTFSDPDGNALTLTAVSSNTSIATVSVSGKQITVNPLAAGTATITATAADGNGGSVSTSFTVTVTATAVMILNEAFESGSKGSYTAGNVTLATGSWNMDNALIGNLSTDKKNGLQAARIKAAGSISMNFNAAGAKTVKISHANFGTDTGATWKLQKSINNGSSWTDVTGTFSSSSTLAVQSITVNETASVRFRILVSGTAGSRINIDDVQIYN</sequence>
<evidence type="ECO:0000313" key="3">
    <source>
        <dbReference type="EMBL" id="RCW42198.1"/>
    </source>
</evidence>
<dbReference type="InterPro" id="IPR029062">
    <property type="entry name" value="Class_I_gatase-like"/>
</dbReference>
<reference evidence="3 4" key="1">
    <citation type="submission" date="2018-07" db="EMBL/GenBank/DDBJ databases">
        <title>Genomic Encyclopedia of Type Strains, Phase III (KMG-III): the genomes of soil and plant-associated and newly described type strains.</title>
        <authorList>
            <person name="Whitman W."/>
        </authorList>
    </citation>
    <scope>NUCLEOTIDE SEQUENCE [LARGE SCALE GENOMIC DNA]</scope>
    <source>
        <strain evidence="3 4">CECT 7506</strain>
    </source>
</reference>
<dbReference type="InterPro" id="IPR039975">
    <property type="entry name" value="IFT52"/>
</dbReference>
<feature type="chain" id="PRO_5039361809" evidence="1">
    <location>
        <begin position="29"/>
        <end position="797"/>
    </location>
</feature>
<dbReference type="Pfam" id="PF00932">
    <property type="entry name" value="LTD"/>
    <property type="match status" value="1"/>
</dbReference>
<proteinExistence type="predicted"/>
<dbReference type="SMART" id="SM00635">
    <property type="entry name" value="BID_2"/>
    <property type="match status" value="1"/>
</dbReference>
<dbReference type="RefSeq" id="WP_245976575.1">
    <property type="nucleotide sequence ID" value="NZ_QPJD01000018.1"/>
</dbReference>
<protein>
    <submittedName>
        <fullName evidence="3">Ig-like protein group 2</fullName>
    </submittedName>
</protein>
<dbReference type="SUPFAM" id="SSF52317">
    <property type="entry name" value="Class I glutamine amidotransferase-like"/>
    <property type="match status" value="1"/>
</dbReference>
<evidence type="ECO:0000259" key="2">
    <source>
        <dbReference type="PROSITE" id="PS51841"/>
    </source>
</evidence>
<organism evidence="3 4">
    <name type="scientific">Paenibacillus prosopidis</name>
    <dbReference type="NCBI Taxonomy" id="630520"/>
    <lineage>
        <taxon>Bacteria</taxon>
        <taxon>Bacillati</taxon>
        <taxon>Bacillota</taxon>
        <taxon>Bacilli</taxon>
        <taxon>Bacillales</taxon>
        <taxon>Paenibacillaceae</taxon>
        <taxon>Paenibacillus</taxon>
    </lineage>
</organism>
<dbReference type="AlphaFoldDB" id="A0A368VKY7"/>
<feature type="domain" description="LTD" evidence="2">
    <location>
        <begin position="404"/>
        <end position="535"/>
    </location>
</feature>
<evidence type="ECO:0000313" key="4">
    <source>
        <dbReference type="Proteomes" id="UP000252415"/>
    </source>
</evidence>
<dbReference type="PANTHER" id="PTHR12969">
    <property type="entry name" value="NGD5/OSM-6/IFT52"/>
    <property type="match status" value="1"/>
</dbReference>
<dbReference type="EMBL" id="QPJD01000018">
    <property type="protein sequence ID" value="RCW42198.1"/>
    <property type="molecule type" value="Genomic_DNA"/>
</dbReference>
<dbReference type="SUPFAM" id="SSF49313">
    <property type="entry name" value="Cadherin-like"/>
    <property type="match status" value="1"/>
</dbReference>
<dbReference type="GO" id="GO:0005509">
    <property type="term" value="F:calcium ion binding"/>
    <property type="evidence" value="ECO:0007669"/>
    <property type="project" value="InterPro"/>
</dbReference>
<accession>A0A368VKY7</accession>
<dbReference type="InterPro" id="IPR003343">
    <property type="entry name" value="Big_2"/>
</dbReference>
<dbReference type="GO" id="GO:0016020">
    <property type="term" value="C:membrane"/>
    <property type="evidence" value="ECO:0007669"/>
    <property type="project" value="InterPro"/>
</dbReference>
<dbReference type="PANTHER" id="PTHR12969:SF7">
    <property type="entry name" value="INTRAFLAGELLAR TRANSPORT PROTEIN 52 HOMOLOG"/>
    <property type="match status" value="1"/>
</dbReference>
<keyword evidence="4" id="KW-1185">Reference proteome</keyword>
<dbReference type="InterPro" id="IPR001322">
    <property type="entry name" value="Lamin_tail_dom"/>
</dbReference>
<dbReference type="InterPro" id="IPR015919">
    <property type="entry name" value="Cadherin-like_sf"/>
</dbReference>
<dbReference type="Pfam" id="PF17963">
    <property type="entry name" value="Big_9"/>
    <property type="match status" value="1"/>
</dbReference>